<dbReference type="STRING" id="1263082.A0A068RZF3"/>
<keyword evidence="5" id="KW-1185">Reference proteome</keyword>
<sequence length="292" mass="33707">MDQVQQFPSVANGDKSKDRDRQRRFQGCTFIEYLGCRLGTPQPAVATAMVFFHRFYTRHSFSIYKPEILAATCMFLACKVEDSFCKLNDIVGISMAHLYTWGSTNEEKAKMFFGWRDAIVRYEIIVLETLCFDLTVSHPYEPLLDILGELQVSESVVQSAWGFTNDSLRLPVCLTHEPKLIAAACVMLSYRLHRQQFPDNKRLRLIQLIDQHFDSLQAIIQEIMLGYSIPNQSEQFSSTTSRQRSSDGSQRKRTPGYSREKQQLYRLKDRPSSRAMEHRRSINRLQSSALPS</sequence>
<dbReference type="SMART" id="SM00385">
    <property type="entry name" value="CYCLIN"/>
    <property type="match status" value="2"/>
</dbReference>
<gene>
    <name evidence="4" type="ORF">LCOR_06536.1</name>
</gene>
<dbReference type="SUPFAM" id="SSF47954">
    <property type="entry name" value="Cyclin-like"/>
    <property type="match status" value="2"/>
</dbReference>
<feature type="region of interest" description="Disordered" evidence="2">
    <location>
        <begin position="234"/>
        <end position="292"/>
    </location>
</feature>
<dbReference type="GO" id="GO:0016538">
    <property type="term" value="F:cyclin-dependent protein serine/threonine kinase regulator activity"/>
    <property type="evidence" value="ECO:0007669"/>
    <property type="project" value="InterPro"/>
</dbReference>
<keyword evidence="1" id="KW-0195">Cyclin</keyword>
<dbReference type="GO" id="GO:0006357">
    <property type="term" value="P:regulation of transcription by RNA polymerase II"/>
    <property type="evidence" value="ECO:0007669"/>
    <property type="project" value="InterPro"/>
</dbReference>
<dbReference type="Proteomes" id="UP000027586">
    <property type="component" value="Unassembled WGS sequence"/>
</dbReference>
<feature type="compositionally biased region" description="Polar residues" evidence="2">
    <location>
        <begin position="283"/>
        <end position="292"/>
    </location>
</feature>
<dbReference type="OrthoDB" id="25002at2759"/>
<dbReference type="AlphaFoldDB" id="A0A068RZF3"/>
<organism evidence="4 5">
    <name type="scientific">Lichtheimia corymbifera JMRC:FSU:9682</name>
    <dbReference type="NCBI Taxonomy" id="1263082"/>
    <lineage>
        <taxon>Eukaryota</taxon>
        <taxon>Fungi</taxon>
        <taxon>Fungi incertae sedis</taxon>
        <taxon>Mucoromycota</taxon>
        <taxon>Mucoromycotina</taxon>
        <taxon>Mucoromycetes</taxon>
        <taxon>Mucorales</taxon>
        <taxon>Lichtheimiaceae</taxon>
        <taxon>Lichtheimia</taxon>
    </lineage>
</organism>
<evidence type="ECO:0000256" key="2">
    <source>
        <dbReference type="SAM" id="MobiDB-lite"/>
    </source>
</evidence>
<feature type="region of interest" description="Disordered" evidence="2">
    <location>
        <begin position="1"/>
        <end position="21"/>
    </location>
</feature>
<feature type="compositionally biased region" description="Basic and acidic residues" evidence="2">
    <location>
        <begin position="258"/>
        <end position="280"/>
    </location>
</feature>
<feature type="domain" description="Cyclin-like" evidence="3">
    <location>
        <begin position="141"/>
        <end position="225"/>
    </location>
</feature>
<reference evidence="4" key="1">
    <citation type="submission" date="2013-08" db="EMBL/GenBank/DDBJ databases">
        <title>Gene expansion shapes genome architecture in the human pathogen Lichtheimia corymbifera: an evolutionary genomics analysis in the ancient terrestrial Mucorales (Mucoromycotina).</title>
        <authorList>
            <person name="Schwartze V.U."/>
            <person name="Winter S."/>
            <person name="Shelest E."/>
            <person name="Marcet-Houben M."/>
            <person name="Horn F."/>
            <person name="Wehner S."/>
            <person name="Hoffmann K."/>
            <person name="Riege K."/>
            <person name="Sammeth M."/>
            <person name="Nowrousian M."/>
            <person name="Valiante V."/>
            <person name="Linde J."/>
            <person name="Jacobsen I.D."/>
            <person name="Marz M."/>
            <person name="Brakhage A.A."/>
            <person name="Gabaldon T."/>
            <person name="Bocker S."/>
            <person name="Voigt K."/>
        </authorList>
    </citation>
    <scope>NUCLEOTIDE SEQUENCE [LARGE SCALE GENOMIC DNA]</scope>
    <source>
        <strain evidence="4">FSU 9682</strain>
    </source>
</reference>
<evidence type="ECO:0000313" key="5">
    <source>
        <dbReference type="Proteomes" id="UP000027586"/>
    </source>
</evidence>
<dbReference type="InterPro" id="IPR013763">
    <property type="entry name" value="Cyclin-like_dom"/>
</dbReference>
<dbReference type="InterPro" id="IPR006671">
    <property type="entry name" value="Cyclin_N"/>
</dbReference>
<comment type="caution">
    <text evidence="4">The sequence shown here is derived from an EMBL/GenBank/DDBJ whole genome shotgun (WGS) entry which is preliminary data.</text>
</comment>
<protein>
    <submittedName>
        <fullName evidence="4">p-tefb associated cyclin t pch1</fullName>
    </submittedName>
</protein>
<comment type="similarity">
    <text evidence="1">Belongs to the cyclin family.</text>
</comment>
<dbReference type="Pfam" id="PF00134">
    <property type="entry name" value="Cyclin_N"/>
    <property type="match status" value="1"/>
</dbReference>
<evidence type="ECO:0000259" key="3">
    <source>
        <dbReference type="SMART" id="SM00385"/>
    </source>
</evidence>
<dbReference type="InterPro" id="IPR043198">
    <property type="entry name" value="Cyclin/Ssn8"/>
</dbReference>
<dbReference type="InterPro" id="IPR036915">
    <property type="entry name" value="Cyclin-like_sf"/>
</dbReference>
<evidence type="ECO:0000256" key="1">
    <source>
        <dbReference type="RuleBase" id="RU000383"/>
    </source>
</evidence>
<dbReference type="Gene3D" id="1.10.472.10">
    <property type="entry name" value="Cyclin-like"/>
    <property type="match status" value="2"/>
</dbReference>
<evidence type="ECO:0000313" key="4">
    <source>
        <dbReference type="EMBL" id="CDH55394.1"/>
    </source>
</evidence>
<dbReference type="VEuPathDB" id="FungiDB:LCOR_06536.1"/>
<dbReference type="CDD" id="cd20546">
    <property type="entry name" value="CYCLIN_SpCG1C_ScCTK2-like_rpt2"/>
    <property type="match status" value="1"/>
</dbReference>
<feature type="compositionally biased region" description="Low complexity" evidence="2">
    <location>
        <begin position="234"/>
        <end position="248"/>
    </location>
</feature>
<accession>A0A068RZF3</accession>
<dbReference type="EMBL" id="CBTN010000029">
    <property type="protein sequence ID" value="CDH55394.1"/>
    <property type="molecule type" value="Genomic_DNA"/>
</dbReference>
<dbReference type="PANTHER" id="PTHR10026">
    <property type="entry name" value="CYCLIN"/>
    <property type="match status" value="1"/>
</dbReference>
<name>A0A068RZF3_9FUNG</name>
<proteinExistence type="inferred from homology"/>
<feature type="domain" description="Cyclin-like" evidence="3">
    <location>
        <begin position="29"/>
        <end position="128"/>
    </location>
</feature>